<dbReference type="Gene3D" id="1.20.1280.50">
    <property type="match status" value="1"/>
</dbReference>
<dbReference type="InterPro" id="IPR001810">
    <property type="entry name" value="F-box_dom"/>
</dbReference>
<dbReference type="EMBL" id="JBGMDY010000010">
    <property type="protein sequence ID" value="KAL2320652.1"/>
    <property type="molecule type" value="Genomic_DNA"/>
</dbReference>
<dbReference type="Proteomes" id="UP001603857">
    <property type="component" value="Unassembled WGS sequence"/>
</dbReference>
<feature type="domain" description="F-box" evidence="1">
    <location>
        <begin position="105"/>
        <end position="151"/>
    </location>
</feature>
<evidence type="ECO:0000313" key="2">
    <source>
        <dbReference type="EMBL" id="KAL2320652.1"/>
    </source>
</evidence>
<dbReference type="SUPFAM" id="SSF81383">
    <property type="entry name" value="F-box domain"/>
    <property type="match status" value="1"/>
</dbReference>
<evidence type="ECO:0000313" key="3">
    <source>
        <dbReference type="Proteomes" id="UP001603857"/>
    </source>
</evidence>
<protein>
    <recommendedName>
        <fullName evidence="1">F-box domain-containing protein</fullName>
    </recommendedName>
</protein>
<gene>
    <name evidence="2" type="ORF">Fmac_029621</name>
</gene>
<reference evidence="2 3" key="1">
    <citation type="submission" date="2024-08" db="EMBL/GenBank/DDBJ databases">
        <title>Insights into the chromosomal genome structure of Flemingia macrophylla.</title>
        <authorList>
            <person name="Ding Y."/>
            <person name="Zhao Y."/>
            <person name="Bi W."/>
            <person name="Wu M."/>
            <person name="Zhao G."/>
            <person name="Gong Y."/>
            <person name="Li W."/>
            <person name="Zhang P."/>
        </authorList>
    </citation>
    <scope>NUCLEOTIDE SEQUENCE [LARGE SCALE GENOMIC DNA]</scope>
    <source>
        <strain evidence="2">DYQJB</strain>
        <tissue evidence="2">Leaf</tissue>
    </source>
</reference>
<organism evidence="2 3">
    <name type="scientific">Flemingia macrophylla</name>
    <dbReference type="NCBI Taxonomy" id="520843"/>
    <lineage>
        <taxon>Eukaryota</taxon>
        <taxon>Viridiplantae</taxon>
        <taxon>Streptophyta</taxon>
        <taxon>Embryophyta</taxon>
        <taxon>Tracheophyta</taxon>
        <taxon>Spermatophyta</taxon>
        <taxon>Magnoliopsida</taxon>
        <taxon>eudicotyledons</taxon>
        <taxon>Gunneridae</taxon>
        <taxon>Pentapetalae</taxon>
        <taxon>rosids</taxon>
        <taxon>fabids</taxon>
        <taxon>Fabales</taxon>
        <taxon>Fabaceae</taxon>
        <taxon>Papilionoideae</taxon>
        <taxon>50 kb inversion clade</taxon>
        <taxon>NPAAA clade</taxon>
        <taxon>indigoferoid/millettioid clade</taxon>
        <taxon>Phaseoleae</taxon>
        <taxon>Flemingia</taxon>
    </lineage>
</organism>
<accession>A0ABD1LAU3</accession>
<sequence>MFVGSNAVTIGYTAESENLIPRKTSKGGIQFVWNCAAPSLFTFKTFKIWTTIFYFSSLNMLLLTNLKASKIISKDLCIFEFQQIIMSYEKNWVPKLDKQKESRFSSSLLDLPEWILDCILEYLSPLDLCRVAQVCTYLRHISRSDALWEKKIEQKWGRLLSDVAYKEWQWHTTKIINTESLLLQHNQSVSCGSSSGVWPLLDFHSILENFIDLITLLKSCSKMVLYICLETGRFWFPVQVHKNSNLFCYDAIVSYDSRSDTFQARSPTGGWRLIEVNVHWDRLRLSPVETSPREFYMSNYWWYAVIGHLETCDEDVNHCHCQYSETLIVEFKQYQSESRMRRSVLNRNKYEEQGSRLRWFGGIRKLDKEEEIEKWSKLLASR</sequence>
<dbReference type="Pfam" id="PF12937">
    <property type="entry name" value="F-box-like"/>
    <property type="match status" value="1"/>
</dbReference>
<keyword evidence="3" id="KW-1185">Reference proteome</keyword>
<dbReference type="InterPro" id="IPR036047">
    <property type="entry name" value="F-box-like_dom_sf"/>
</dbReference>
<proteinExistence type="predicted"/>
<dbReference type="AlphaFoldDB" id="A0ABD1LAU3"/>
<dbReference type="PANTHER" id="PTHR31482:SF9">
    <property type="entry name" value="F-BOX PLANT-LIKE PROTEIN"/>
    <property type="match status" value="1"/>
</dbReference>
<dbReference type="PROSITE" id="PS50181">
    <property type="entry name" value="FBOX"/>
    <property type="match status" value="1"/>
</dbReference>
<comment type="caution">
    <text evidence="2">The sequence shown here is derived from an EMBL/GenBank/DDBJ whole genome shotgun (WGS) entry which is preliminary data.</text>
</comment>
<evidence type="ECO:0000259" key="1">
    <source>
        <dbReference type="PROSITE" id="PS50181"/>
    </source>
</evidence>
<dbReference type="PANTHER" id="PTHR31482">
    <property type="entry name" value="ESTS AU081301(E20138)"/>
    <property type="match status" value="1"/>
</dbReference>
<dbReference type="SMART" id="SM00256">
    <property type="entry name" value="FBOX"/>
    <property type="match status" value="1"/>
</dbReference>
<name>A0ABD1LAU3_9FABA</name>